<evidence type="ECO:0000313" key="2">
    <source>
        <dbReference type="EMBL" id="MDQ0362050.1"/>
    </source>
</evidence>
<evidence type="ECO:0000313" key="3">
    <source>
        <dbReference type="Proteomes" id="UP001230220"/>
    </source>
</evidence>
<dbReference type="Pfam" id="PF00583">
    <property type="entry name" value="Acetyltransf_1"/>
    <property type="match status" value="1"/>
</dbReference>
<dbReference type="EMBL" id="JAUSUR010000005">
    <property type="protein sequence ID" value="MDQ0362050.1"/>
    <property type="molecule type" value="Genomic_DNA"/>
</dbReference>
<dbReference type="RefSeq" id="WP_307409307.1">
    <property type="nucleotide sequence ID" value="NZ_JAUSUR010000005.1"/>
</dbReference>
<dbReference type="InterPro" id="IPR000182">
    <property type="entry name" value="GNAT_dom"/>
</dbReference>
<keyword evidence="3" id="KW-1185">Reference proteome</keyword>
<reference evidence="2 3" key="1">
    <citation type="submission" date="2023-07" db="EMBL/GenBank/DDBJ databases">
        <title>Genomic Encyclopedia of Type Strains, Phase IV (KMG-IV): sequencing the most valuable type-strain genomes for metagenomic binning, comparative biology and taxonomic classification.</title>
        <authorList>
            <person name="Goeker M."/>
        </authorList>
    </citation>
    <scope>NUCLEOTIDE SEQUENCE [LARGE SCALE GENOMIC DNA]</scope>
    <source>
        <strain evidence="2 3">DSM 16784</strain>
    </source>
</reference>
<dbReference type="PROSITE" id="PS51186">
    <property type="entry name" value="GNAT"/>
    <property type="match status" value="1"/>
</dbReference>
<gene>
    <name evidence="2" type="ORF">J2S15_002803</name>
</gene>
<organism evidence="2 3">
    <name type="scientific">Breznakia pachnodae</name>
    <dbReference type="NCBI Taxonomy" id="265178"/>
    <lineage>
        <taxon>Bacteria</taxon>
        <taxon>Bacillati</taxon>
        <taxon>Bacillota</taxon>
        <taxon>Erysipelotrichia</taxon>
        <taxon>Erysipelotrichales</taxon>
        <taxon>Erysipelotrichaceae</taxon>
        <taxon>Breznakia</taxon>
    </lineage>
</organism>
<evidence type="ECO:0000259" key="1">
    <source>
        <dbReference type="PROSITE" id="PS51186"/>
    </source>
</evidence>
<proteinExistence type="predicted"/>
<accession>A0ABU0E584</accession>
<dbReference type="Proteomes" id="UP001230220">
    <property type="component" value="Unassembled WGS sequence"/>
</dbReference>
<feature type="domain" description="N-acetyltransferase" evidence="1">
    <location>
        <begin position="1"/>
        <end position="178"/>
    </location>
</feature>
<sequence length="178" mass="21738">MLRQYRESDFNELLRLRCLLYTDYTKQEMREEITAFLYHSDNNRFRNYDKWTCYVYQNEDGTLAGFIDVGFVCAKDYKELLDNFNRTNYYDQIQLLLSNNRPIPVVESWYVDEKKRGFHIGMRLMNQAEKWVKDNGYSFILSDTDDFREVSRKAHKSFGYVEYCVDTNLIHYYYKHIY</sequence>
<dbReference type="CDD" id="cd04301">
    <property type="entry name" value="NAT_SF"/>
    <property type="match status" value="1"/>
</dbReference>
<name>A0ABU0E584_9FIRM</name>
<dbReference type="SUPFAM" id="SSF55729">
    <property type="entry name" value="Acyl-CoA N-acyltransferases (Nat)"/>
    <property type="match status" value="1"/>
</dbReference>
<protein>
    <submittedName>
        <fullName evidence="2">GNAT superfamily N-acetyltransferase</fullName>
    </submittedName>
</protein>
<dbReference type="Gene3D" id="3.40.630.30">
    <property type="match status" value="1"/>
</dbReference>
<dbReference type="InterPro" id="IPR016181">
    <property type="entry name" value="Acyl_CoA_acyltransferase"/>
</dbReference>
<comment type="caution">
    <text evidence="2">The sequence shown here is derived from an EMBL/GenBank/DDBJ whole genome shotgun (WGS) entry which is preliminary data.</text>
</comment>